<evidence type="ECO:0000313" key="1">
    <source>
        <dbReference type="EMBL" id="APA14216.1"/>
    </source>
</evidence>
<organism evidence="1 2">
    <name type="scientific">Sclerotinia sclerotiorum (strain ATCC 18683 / 1980 / Ss-1)</name>
    <name type="common">White mold</name>
    <name type="synonym">Whetzelinia sclerotiorum</name>
    <dbReference type="NCBI Taxonomy" id="665079"/>
    <lineage>
        <taxon>Eukaryota</taxon>
        <taxon>Fungi</taxon>
        <taxon>Dikarya</taxon>
        <taxon>Ascomycota</taxon>
        <taxon>Pezizomycotina</taxon>
        <taxon>Leotiomycetes</taxon>
        <taxon>Helotiales</taxon>
        <taxon>Sclerotiniaceae</taxon>
        <taxon>Sclerotinia</taxon>
    </lineage>
</organism>
<sequence>MVKYLATLGTFEQVCTLAAPSDLGTPTVIISTYTETAPTIEQATKAIHQLLSNGNTQA</sequence>
<dbReference type="AlphaFoldDB" id="A0A1D9QGZ5"/>
<dbReference type="KEGG" id="ssl:SS1G_12000"/>
<evidence type="ECO:0000313" key="2">
    <source>
        <dbReference type="Proteomes" id="UP000177798"/>
    </source>
</evidence>
<reference evidence="2" key="1">
    <citation type="journal article" date="2017" name="Genome Biol. Evol.">
        <title>The complete genome sequence of the phytopathogenic fungus Sclerotinia sclerotiorum reveals insights into the genome architecture of broad host range pathogens.</title>
        <authorList>
            <person name="Derbyshire M."/>
            <person name="Denton-Giles M."/>
            <person name="Hegedus D."/>
            <person name="Seifbarghy S."/>
            <person name="Rollins J."/>
            <person name="van Kan J."/>
            <person name="Seidl M.F."/>
            <person name="Faino L."/>
            <person name="Mbengue M."/>
            <person name="Navaud O."/>
            <person name="Raffaele S."/>
            <person name="Hammond-Kosack K."/>
            <person name="Heard S."/>
            <person name="Oliver R."/>
        </authorList>
    </citation>
    <scope>NUCLEOTIDE SEQUENCE [LARGE SCALE GENOMIC DNA]</scope>
    <source>
        <strain evidence="2">ATCC 18683 / 1980 / Ss-1</strain>
    </source>
</reference>
<dbReference type="Proteomes" id="UP000177798">
    <property type="component" value="Chromosome 12"/>
</dbReference>
<gene>
    <name evidence="1" type="ORF">sscle_12g089860</name>
</gene>
<name>A0A1D9QGZ5_SCLS1</name>
<dbReference type="VEuPathDB" id="FungiDB:sscle_12g089860"/>
<accession>A0A1D9QGZ5</accession>
<dbReference type="RefSeq" id="XP_001586971.1">
    <property type="nucleotide sequence ID" value="XM_001586921.1"/>
</dbReference>
<dbReference type="EMBL" id="CP017825">
    <property type="protein sequence ID" value="APA14216.1"/>
    <property type="molecule type" value="Genomic_DNA"/>
</dbReference>
<proteinExistence type="predicted"/>
<protein>
    <submittedName>
        <fullName evidence="1">Uncharacterized protein</fullName>
    </submittedName>
</protein>